<sequence>MPRSKLKKLWDGVQNLANLEKIYLDASPDLVEIPDLSEAEKLKTIDLCDCESLRKLHPSILSLPKLEILNLSGCREIENLNVHSKSLQRWSNGCLSLKEFSVTSHEMTFLDLSYTAICSLPSSIQFNRKLSLFYLKGCNNLEHLSGVSETEFITTNLSVLQPLPNIID</sequence>
<evidence type="ECO:0000256" key="2">
    <source>
        <dbReference type="ARBA" id="ARBA00022737"/>
    </source>
</evidence>
<dbReference type="PANTHER" id="PTHR11017">
    <property type="entry name" value="LEUCINE-RICH REPEAT-CONTAINING PROTEIN"/>
    <property type="match status" value="1"/>
</dbReference>
<dbReference type="GO" id="GO:0006952">
    <property type="term" value="P:defense response"/>
    <property type="evidence" value="ECO:0007669"/>
    <property type="project" value="InterPro"/>
</dbReference>
<dbReference type="PANTHER" id="PTHR11017:SF243">
    <property type="entry name" value="ADP-RIBOSYL CYCLASE_CYCLIC ADP-RIBOSE HYDROLASE"/>
    <property type="match status" value="1"/>
</dbReference>
<dbReference type="Pfam" id="PF07725">
    <property type="entry name" value="LRR_3"/>
    <property type="match status" value="1"/>
</dbReference>
<keyword evidence="2" id="KW-0677">Repeat</keyword>
<dbReference type="InterPro" id="IPR032675">
    <property type="entry name" value="LRR_dom_sf"/>
</dbReference>
<accession>A0AA86VQB0</accession>
<evidence type="ECO:0000313" key="4">
    <source>
        <dbReference type="Proteomes" id="UP001189624"/>
    </source>
</evidence>
<dbReference type="EMBL" id="OY731403">
    <property type="protein sequence ID" value="CAJ1965364.1"/>
    <property type="molecule type" value="Genomic_DNA"/>
</dbReference>
<dbReference type="SUPFAM" id="SSF52058">
    <property type="entry name" value="L domain-like"/>
    <property type="match status" value="1"/>
</dbReference>
<organism evidence="3 4">
    <name type="scientific">Sphenostylis stenocarpa</name>
    <dbReference type="NCBI Taxonomy" id="92480"/>
    <lineage>
        <taxon>Eukaryota</taxon>
        <taxon>Viridiplantae</taxon>
        <taxon>Streptophyta</taxon>
        <taxon>Embryophyta</taxon>
        <taxon>Tracheophyta</taxon>
        <taxon>Spermatophyta</taxon>
        <taxon>Magnoliopsida</taxon>
        <taxon>eudicotyledons</taxon>
        <taxon>Gunneridae</taxon>
        <taxon>Pentapetalae</taxon>
        <taxon>rosids</taxon>
        <taxon>fabids</taxon>
        <taxon>Fabales</taxon>
        <taxon>Fabaceae</taxon>
        <taxon>Papilionoideae</taxon>
        <taxon>50 kb inversion clade</taxon>
        <taxon>NPAAA clade</taxon>
        <taxon>indigoferoid/millettioid clade</taxon>
        <taxon>Phaseoleae</taxon>
        <taxon>Sphenostylis</taxon>
    </lineage>
</organism>
<evidence type="ECO:0000256" key="1">
    <source>
        <dbReference type="ARBA" id="ARBA00022614"/>
    </source>
</evidence>
<protein>
    <submittedName>
        <fullName evidence="3">Uncharacterized protein</fullName>
    </submittedName>
</protein>
<dbReference type="InterPro" id="IPR044974">
    <property type="entry name" value="Disease_R_plants"/>
</dbReference>
<dbReference type="Gene3D" id="3.80.10.10">
    <property type="entry name" value="Ribonuclease Inhibitor"/>
    <property type="match status" value="1"/>
</dbReference>
<gene>
    <name evidence="3" type="ORF">AYBTSS11_LOCUS20801</name>
</gene>
<dbReference type="AlphaFoldDB" id="A0AA86VQB0"/>
<dbReference type="Gramene" id="rna-AYBTSS11_LOCUS20801">
    <property type="protein sequence ID" value="CAJ1965364.1"/>
    <property type="gene ID" value="gene-AYBTSS11_LOCUS20801"/>
</dbReference>
<evidence type="ECO:0000313" key="3">
    <source>
        <dbReference type="EMBL" id="CAJ1965364.1"/>
    </source>
</evidence>
<reference evidence="3" key="1">
    <citation type="submission" date="2023-10" db="EMBL/GenBank/DDBJ databases">
        <authorList>
            <person name="Domelevo Entfellner J.-B."/>
        </authorList>
    </citation>
    <scope>NUCLEOTIDE SEQUENCE</scope>
</reference>
<name>A0AA86VQB0_9FABA</name>
<proteinExistence type="predicted"/>
<keyword evidence="4" id="KW-1185">Reference proteome</keyword>
<dbReference type="Proteomes" id="UP001189624">
    <property type="component" value="Chromosome 6"/>
</dbReference>
<dbReference type="InterPro" id="IPR011713">
    <property type="entry name" value="Leu-rich_rpt_3"/>
</dbReference>
<keyword evidence="1" id="KW-0433">Leucine-rich repeat</keyword>